<dbReference type="InterPro" id="IPR036388">
    <property type="entry name" value="WH-like_DNA-bd_sf"/>
</dbReference>
<dbReference type="EMBL" id="WLZY01000004">
    <property type="protein sequence ID" value="NDL58166.1"/>
    <property type="molecule type" value="Genomic_DNA"/>
</dbReference>
<comment type="caution">
    <text evidence="9">The sequence shown here is derived from an EMBL/GenBank/DDBJ whole genome shotgun (WGS) entry which is preliminary data.</text>
</comment>
<dbReference type="SUPFAM" id="SSF88659">
    <property type="entry name" value="Sigma3 and sigma4 domains of RNA polymerase sigma factors"/>
    <property type="match status" value="1"/>
</dbReference>
<evidence type="ECO:0000259" key="7">
    <source>
        <dbReference type="Pfam" id="PF04542"/>
    </source>
</evidence>
<dbReference type="InterPro" id="IPR013325">
    <property type="entry name" value="RNA_pol_sigma_r2"/>
</dbReference>
<dbReference type="GO" id="GO:0003677">
    <property type="term" value="F:DNA binding"/>
    <property type="evidence" value="ECO:0007669"/>
    <property type="project" value="UniProtKB-KW"/>
</dbReference>
<feature type="domain" description="RNA polymerase sigma factor 70 region 4 type 2" evidence="8">
    <location>
        <begin position="101"/>
        <end position="152"/>
    </location>
</feature>
<evidence type="ECO:0000256" key="3">
    <source>
        <dbReference type="ARBA" id="ARBA00023082"/>
    </source>
</evidence>
<name>A0A7K3M4J2_9ACTN</name>
<keyword evidence="2" id="KW-0805">Transcription regulation</keyword>
<dbReference type="PANTHER" id="PTHR43133">
    <property type="entry name" value="RNA POLYMERASE ECF-TYPE SIGMA FACTO"/>
    <property type="match status" value="1"/>
</dbReference>
<evidence type="ECO:0000256" key="5">
    <source>
        <dbReference type="ARBA" id="ARBA00023163"/>
    </source>
</evidence>
<evidence type="ECO:0000259" key="8">
    <source>
        <dbReference type="Pfam" id="PF08281"/>
    </source>
</evidence>
<comment type="similarity">
    <text evidence="1">Belongs to the sigma-70 factor family. ECF subfamily.</text>
</comment>
<accession>A0A7K3M4J2</accession>
<dbReference type="Pfam" id="PF04542">
    <property type="entry name" value="Sigma70_r2"/>
    <property type="match status" value="1"/>
</dbReference>
<reference evidence="9 10" key="1">
    <citation type="submission" date="2019-11" db="EMBL/GenBank/DDBJ databases">
        <authorList>
            <person name="Li X.-J."/>
            <person name="Feng X.-M."/>
        </authorList>
    </citation>
    <scope>NUCLEOTIDE SEQUENCE [LARGE SCALE GENOMIC DNA]</scope>
    <source>
        <strain evidence="9 10">XMNu-373</strain>
    </source>
</reference>
<feature type="region of interest" description="Disordered" evidence="6">
    <location>
        <begin position="164"/>
        <end position="210"/>
    </location>
</feature>
<evidence type="ECO:0000256" key="4">
    <source>
        <dbReference type="ARBA" id="ARBA00023125"/>
    </source>
</evidence>
<dbReference type="RefSeq" id="WP_162450846.1">
    <property type="nucleotide sequence ID" value="NZ_WLZY01000004.1"/>
</dbReference>
<dbReference type="GO" id="GO:0016987">
    <property type="term" value="F:sigma factor activity"/>
    <property type="evidence" value="ECO:0007669"/>
    <property type="project" value="UniProtKB-KW"/>
</dbReference>
<dbReference type="NCBIfam" id="TIGR02937">
    <property type="entry name" value="sigma70-ECF"/>
    <property type="match status" value="1"/>
</dbReference>
<evidence type="ECO:0000256" key="2">
    <source>
        <dbReference type="ARBA" id="ARBA00023015"/>
    </source>
</evidence>
<dbReference type="Gene3D" id="1.10.10.10">
    <property type="entry name" value="Winged helix-like DNA-binding domain superfamily/Winged helix DNA-binding domain"/>
    <property type="match status" value="1"/>
</dbReference>
<evidence type="ECO:0000256" key="1">
    <source>
        <dbReference type="ARBA" id="ARBA00010641"/>
    </source>
</evidence>
<protein>
    <submittedName>
        <fullName evidence="9">Sigma-70 family RNA polymerase sigma factor</fullName>
    </submittedName>
</protein>
<dbReference type="InterPro" id="IPR013249">
    <property type="entry name" value="RNA_pol_sigma70_r4_t2"/>
</dbReference>
<keyword evidence="10" id="KW-1185">Reference proteome</keyword>
<evidence type="ECO:0000313" key="9">
    <source>
        <dbReference type="EMBL" id="NDL58166.1"/>
    </source>
</evidence>
<dbReference type="PANTHER" id="PTHR43133:SF50">
    <property type="entry name" value="ECF RNA POLYMERASE SIGMA FACTOR SIGM"/>
    <property type="match status" value="1"/>
</dbReference>
<proteinExistence type="inferred from homology"/>
<sequence>MASEEANFEALYSATSRALLHQMYAMTGNIDDARECVQEAYVRAWQHWPKVSRADDPAAWLRTVAWRIAASRWRKSRNGLRALARNGQFEHTQPPSLDHVSLVTALRKIPEEQRRAIVLHHLVGMPAREVAEEIGAPVGTVKARLARGRAALAVLLREEFGDERGDAADTGASVPTQQSVPKRARARRPPMGSARRAVVKPAGVRSSAAA</sequence>
<dbReference type="SUPFAM" id="SSF88946">
    <property type="entry name" value="Sigma2 domain of RNA polymerase sigma factors"/>
    <property type="match status" value="1"/>
</dbReference>
<dbReference type="InterPro" id="IPR013324">
    <property type="entry name" value="RNA_pol_sigma_r3/r4-like"/>
</dbReference>
<gene>
    <name evidence="9" type="ORF">F7O44_13890</name>
</gene>
<dbReference type="CDD" id="cd06171">
    <property type="entry name" value="Sigma70_r4"/>
    <property type="match status" value="1"/>
</dbReference>
<dbReference type="AlphaFoldDB" id="A0A7K3M4J2"/>
<dbReference type="GO" id="GO:0006352">
    <property type="term" value="P:DNA-templated transcription initiation"/>
    <property type="evidence" value="ECO:0007669"/>
    <property type="project" value="InterPro"/>
</dbReference>
<organism evidence="9 10">
    <name type="scientific">Phytoactinopolyspora mesophila</name>
    <dbReference type="NCBI Taxonomy" id="2650750"/>
    <lineage>
        <taxon>Bacteria</taxon>
        <taxon>Bacillati</taxon>
        <taxon>Actinomycetota</taxon>
        <taxon>Actinomycetes</taxon>
        <taxon>Jiangellales</taxon>
        <taxon>Jiangellaceae</taxon>
        <taxon>Phytoactinopolyspora</taxon>
    </lineage>
</organism>
<keyword evidence="4" id="KW-0238">DNA-binding</keyword>
<keyword evidence="3" id="KW-0731">Sigma factor</keyword>
<dbReference type="Pfam" id="PF08281">
    <property type="entry name" value="Sigma70_r4_2"/>
    <property type="match status" value="1"/>
</dbReference>
<evidence type="ECO:0000256" key="6">
    <source>
        <dbReference type="SAM" id="MobiDB-lite"/>
    </source>
</evidence>
<dbReference type="Gene3D" id="1.10.1740.10">
    <property type="match status" value="1"/>
</dbReference>
<dbReference type="InterPro" id="IPR007627">
    <property type="entry name" value="RNA_pol_sigma70_r2"/>
</dbReference>
<dbReference type="Proteomes" id="UP000460435">
    <property type="component" value="Unassembled WGS sequence"/>
</dbReference>
<keyword evidence="5" id="KW-0804">Transcription</keyword>
<dbReference type="InterPro" id="IPR039425">
    <property type="entry name" value="RNA_pol_sigma-70-like"/>
</dbReference>
<feature type="domain" description="RNA polymerase sigma-70 region 2" evidence="7">
    <location>
        <begin position="11"/>
        <end position="77"/>
    </location>
</feature>
<evidence type="ECO:0000313" key="10">
    <source>
        <dbReference type="Proteomes" id="UP000460435"/>
    </source>
</evidence>
<dbReference type="InterPro" id="IPR014284">
    <property type="entry name" value="RNA_pol_sigma-70_dom"/>
</dbReference>